<geneLocation type="plasmid" evidence="8">
    <name>p12939-PER</name>
</geneLocation>
<keyword evidence="4 6" id="KW-0067">ATP-binding</keyword>
<dbReference type="InterPro" id="IPR000212">
    <property type="entry name" value="DNA_helicase_UvrD/REP"/>
</dbReference>
<dbReference type="GO" id="GO:0003677">
    <property type="term" value="F:DNA binding"/>
    <property type="evidence" value="ECO:0007669"/>
    <property type="project" value="InterPro"/>
</dbReference>
<reference evidence="8" key="1">
    <citation type="submission" date="2017-06" db="EMBL/GenBank/DDBJ databases">
        <title>Complete sequence of p12939-PER from clinical Pseudomonas aeruginosa.</title>
        <authorList>
            <person name="Yuan M."/>
            <person name="Feng J."/>
            <person name="Zhan Z."/>
            <person name="Jiang X."/>
            <person name="Zhang D."/>
            <person name="Chen X."/>
            <person name="Zhao X."/>
            <person name="Che J."/>
            <person name="Lu J."/>
            <person name="Xu J."/>
            <person name="Li J."/>
            <person name="Zhou D."/>
        </authorList>
    </citation>
    <scope>NUCLEOTIDE SEQUENCE</scope>
    <source>
        <plasmid evidence="8">p12939-PER</plasmid>
    </source>
</reference>
<proteinExistence type="predicted"/>
<dbReference type="PANTHER" id="PTHR11070">
    <property type="entry name" value="UVRD / RECB / PCRA DNA HELICASE FAMILY MEMBER"/>
    <property type="match status" value="1"/>
</dbReference>
<dbReference type="Gene3D" id="1.10.486.10">
    <property type="entry name" value="PCRA, domain 4"/>
    <property type="match status" value="1"/>
</dbReference>
<evidence type="ECO:0000259" key="7">
    <source>
        <dbReference type="PROSITE" id="PS51198"/>
    </source>
</evidence>
<keyword evidence="3 6" id="KW-0347">Helicase</keyword>
<evidence type="ECO:0000256" key="3">
    <source>
        <dbReference type="ARBA" id="ARBA00022806"/>
    </source>
</evidence>
<keyword evidence="1 6" id="KW-0547">Nucleotide-binding</keyword>
<dbReference type="AlphaFoldDB" id="A0A2L1KF39"/>
<evidence type="ECO:0000256" key="6">
    <source>
        <dbReference type="PROSITE-ProRule" id="PRU00560"/>
    </source>
</evidence>
<keyword evidence="8" id="KW-0614">Plasmid</keyword>
<dbReference type="GO" id="GO:0005829">
    <property type="term" value="C:cytosol"/>
    <property type="evidence" value="ECO:0007669"/>
    <property type="project" value="TreeGrafter"/>
</dbReference>
<name>A0A2L1KF39_PSEAI</name>
<dbReference type="GO" id="GO:0005524">
    <property type="term" value="F:ATP binding"/>
    <property type="evidence" value="ECO:0007669"/>
    <property type="project" value="UniProtKB-UniRule"/>
</dbReference>
<dbReference type="Pfam" id="PF00580">
    <property type="entry name" value="UvrD-helicase"/>
    <property type="match status" value="2"/>
</dbReference>
<dbReference type="GO" id="GO:0000725">
    <property type="term" value="P:recombinational repair"/>
    <property type="evidence" value="ECO:0007669"/>
    <property type="project" value="TreeGrafter"/>
</dbReference>
<keyword evidence="2 6" id="KW-0378">Hydrolase</keyword>
<accession>A0A2L1KF39</accession>
<dbReference type="SUPFAM" id="SSF52540">
    <property type="entry name" value="P-loop containing nucleoside triphosphate hydrolases"/>
    <property type="match status" value="1"/>
</dbReference>
<dbReference type="RefSeq" id="WP_015270428.1">
    <property type="nucleotide sequence ID" value="NZ_CP129405.1"/>
</dbReference>
<dbReference type="PROSITE" id="PS51198">
    <property type="entry name" value="UVRD_HELICASE_ATP_BIND"/>
    <property type="match status" value="1"/>
</dbReference>
<evidence type="ECO:0000256" key="4">
    <source>
        <dbReference type="ARBA" id="ARBA00022840"/>
    </source>
</evidence>
<dbReference type="InterPro" id="IPR014016">
    <property type="entry name" value="UvrD-like_ATP-bd"/>
</dbReference>
<dbReference type="EMBL" id="MF344569">
    <property type="protein sequence ID" value="AVE20941.1"/>
    <property type="molecule type" value="Genomic_DNA"/>
</dbReference>
<evidence type="ECO:0000256" key="5">
    <source>
        <dbReference type="ARBA" id="ARBA00034923"/>
    </source>
</evidence>
<dbReference type="PANTHER" id="PTHR11070:SF2">
    <property type="entry name" value="ATP-DEPENDENT DNA HELICASE SRS2"/>
    <property type="match status" value="1"/>
</dbReference>
<organism evidence="8">
    <name type="scientific">Pseudomonas aeruginosa</name>
    <dbReference type="NCBI Taxonomy" id="287"/>
    <lineage>
        <taxon>Bacteria</taxon>
        <taxon>Pseudomonadati</taxon>
        <taxon>Pseudomonadota</taxon>
        <taxon>Gammaproteobacteria</taxon>
        <taxon>Pseudomonadales</taxon>
        <taxon>Pseudomonadaceae</taxon>
        <taxon>Pseudomonas</taxon>
    </lineage>
</organism>
<evidence type="ECO:0000256" key="2">
    <source>
        <dbReference type="ARBA" id="ARBA00022801"/>
    </source>
</evidence>
<dbReference type="GO" id="GO:0016787">
    <property type="term" value="F:hydrolase activity"/>
    <property type="evidence" value="ECO:0007669"/>
    <property type="project" value="UniProtKB-UniRule"/>
</dbReference>
<protein>
    <recommendedName>
        <fullName evidence="5">DNA 3'-5' helicase II</fullName>
    </recommendedName>
</protein>
<feature type="binding site" evidence="6">
    <location>
        <begin position="22"/>
        <end position="29"/>
    </location>
    <ligand>
        <name>ATP</name>
        <dbReference type="ChEBI" id="CHEBI:30616"/>
    </ligand>
</feature>
<dbReference type="GO" id="GO:0043138">
    <property type="term" value="F:3'-5' DNA helicase activity"/>
    <property type="evidence" value="ECO:0007669"/>
    <property type="project" value="TreeGrafter"/>
</dbReference>
<evidence type="ECO:0000313" key="8">
    <source>
        <dbReference type="EMBL" id="AVE20941.1"/>
    </source>
</evidence>
<dbReference type="Gene3D" id="3.40.50.300">
    <property type="entry name" value="P-loop containing nucleotide triphosphate hydrolases"/>
    <property type="match status" value="2"/>
</dbReference>
<evidence type="ECO:0000256" key="1">
    <source>
        <dbReference type="ARBA" id="ARBA00022741"/>
    </source>
</evidence>
<dbReference type="InterPro" id="IPR027417">
    <property type="entry name" value="P-loop_NTPase"/>
</dbReference>
<feature type="domain" description="UvrD-like helicase ATP-binding" evidence="7">
    <location>
        <begin position="1"/>
        <end position="238"/>
    </location>
</feature>
<gene>
    <name evidence="8" type="primary">pcrA</name>
</gene>
<sequence length="572" mass="64121">MMVLDQSRRDVIESPRHLVVMGGPGSGKTTVALLKAEAFLGRLDLTEYQQVLFLSFARATVARVAEQAGKMLPKLEQARLEVNTYHGFTWNLLRSHGYLLRNGRPLSLLPPPEAAARLSTLSEEQIALEKIRLLEEEGLLHFDLFASNAAMLLERSQSLQRIYGNSYPLIILDEFQDTNEDEWRFIRALTRHSQVLALADPEQRIYEFRGASASRIQEFEQAYRPASFSFGMENHRSTGTDIVQFGNDLLAGVNRGRAYTHVSVTPYAPRKGMLHRAFKFAILTAIARLNRYGRDWSLAILVPSKSFMAEVSAYLSSDADNLPRLSHEVAFDQEAAALSATAIAALLEGGANAELITERLLRNLCAHLRGRKGEKAPSKAHLELVLALEQLFGGQALRRAPHKRVLAAAQLIAVQRLELQLTGDPQVDWVAARQFLDSSTEQVFKQIGIDGRYVRLLGKGSLLRSRLSEMWRSAEGYSGAEKLVRDALIQDHFQAVTRDWKGLHLMTMHKSKGKEFTEVILYEGVMKGRFLPTEATPDRVRQARLAMRVAVTRAMKKATILTPTGRNRCPLI</sequence>